<proteinExistence type="predicted"/>
<sequence length="265" mass="27621">MRLSRTRVAGHFGEWLQGLAAPGGPVALVTLPCPALCLTATARPARGLLLHDPARILPPGRARAFLRALGLRAQARIRLRPQMPPGGGAGASTAALVALARLCAPDAGPDQVARACLAVEGASDPLMFRDPARLIWASRRGEVLGHLPEPPRAEILGGFYGRPTRTDPADRRFPVIGDLLQDWTRGGDLAHHAALAAESARRTLALRGPAGDPTEALARALGALGHVIAHTGAARGLVFAPGTVPPEAAAHLRAAGFTGLHRFLT</sequence>
<dbReference type="InterPro" id="IPR020568">
    <property type="entry name" value="Ribosomal_Su5_D2-typ_SF"/>
</dbReference>
<keyword evidence="2" id="KW-1185">Reference proteome</keyword>
<organism evidence="1 2">
    <name type="scientific">Salipiger marinus</name>
    <dbReference type="NCBI Taxonomy" id="555512"/>
    <lineage>
        <taxon>Bacteria</taxon>
        <taxon>Pseudomonadati</taxon>
        <taxon>Pseudomonadota</taxon>
        <taxon>Alphaproteobacteria</taxon>
        <taxon>Rhodobacterales</taxon>
        <taxon>Roseobacteraceae</taxon>
        <taxon>Salipiger</taxon>
    </lineage>
</organism>
<dbReference type="AlphaFoldDB" id="A0A1G8N3D6"/>
<accession>A0A1G8N3D6</accession>
<evidence type="ECO:0000313" key="1">
    <source>
        <dbReference type="EMBL" id="SDI74557.1"/>
    </source>
</evidence>
<dbReference type="GO" id="GO:0016301">
    <property type="term" value="F:kinase activity"/>
    <property type="evidence" value="ECO:0007669"/>
    <property type="project" value="UniProtKB-KW"/>
</dbReference>
<evidence type="ECO:0000313" key="2">
    <source>
        <dbReference type="Proteomes" id="UP000199093"/>
    </source>
</evidence>
<reference evidence="1 2" key="1">
    <citation type="submission" date="2016-10" db="EMBL/GenBank/DDBJ databases">
        <authorList>
            <person name="de Groot N.N."/>
        </authorList>
    </citation>
    <scope>NUCLEOTIDE SEQUENCE [LARGE SCALE GENOMIC DNA]</scope>
    <source>
        <strain evidence="1 2">DSM 26424</strain>
    </source>
</reference>
<dbReference type="Proteomes" id="UP000199093">
    <property type="component" value="Unassembled WGS sequence"/>
</dbReference>
<keyword evidence="1" id="KW-0808">Transferase</keyword>
<protein>
    <submittedName>
        <fullName evidence="1">Threonine kinase</fullName>
    </submittedName>
</protein>
<dbReference type="RefSeq" id="WP_165616813.1">
    <property type="nucleotide sequence ID" value="NZ_FNEJ01000009.1"/>
</dbReference>
<gene>
    <name evidence="1" type="ORF">SAMN04487993_1009124</name>
</gene>
<name>A0A1G8N3D6_9RHOB</name>
<dbReference type="SUPFAM" id="SSF54211">
    <property type="entry name" value="Ribosomal protein S5 domain 2-like"/>
    <property type="match status" value="1"/>
</dbReference>
<dbReference type="STRING" id="555512.SAMN04487993_1009124"/>
<dbReference type="EMBL" id="FNEJ01000009">
    <property type="protein sequence ID" value="SDI74557.1"/>
    <property type="molecule type" value="Genomic_DNA"/>
</dbReference>
<keyword evidence="1" id="KW-0418">Kinase</keyword>